<comment type="caution">
    <text evidence="10">The sequence shown here is derived from an EMBL/GenBank/DDBJ whole genome shotgun (WGS) entry which is preliminary data.</text>
</comment>
<evidence type="ECO:0000256" key="2">
    <source>
        <dbReference type="ARBA" id="ARBA00022448"/>
    </source>
</evidence>
<evidence type="ECO:0000256" key="5">
    <source>
        <dbReference type="ARBA" id="ARBA00022692"/>
    </source>
</evidence>
<dbReference type="Proteomes" id="UP000270626">
    <property type="component" value="Unassembled WGS sequence"/>
</dbReference>
<evidence type="ECO:0000313" key="10">
    <source>
        <dbReference type="EMBL" id="RKT58120.1"/>
    </source>
</evidence>
<dbReference type="InterPro" id="IPR035906">
    <property type="entry name" value="MetI-like_sf"/>
</dbReference>
<feature type="transmembrane region" description="Helical" evidence="8">
    <location>
        <begin position="100"/>
        <end position="124"/>
    </location>
</feature>
<feature type="transmembrane region" description="Helical" evidence="8">
    <location>
        <begin position="236"/>
        <end position="256"/>
    </location>
</feature>
<feature type="transmembrane region" description="Helical" evidence="8">
    <location>
        <begin position="61"/>
        <end position="88"/>
    </location>
</feature>
<accession>A0A495WAG2</accession>
<organism evidence="10 11">
    <name type="scientific">Azonexus fungiphilus</name>
    <dbReference type="NCBI Taxonomy" id="146940"/>
    <lineage>
        <taxon>Bacteria</taxon>
        <taxon>Pseudomonadati</taxon>
        <taxon>Pseudomonadota</taxon>
        <taxon>Betaproteobacteria</taxon>
        <taxon>Rhodocyclales</taxon>
        <taxon>Azonexaceae</taxon>
        <taxon>Azonexus</taxon>
    </lineage>
</organism>
<evidence type="ECO:0000256" key="7">
    <source>
        <dbReference type="ARBA" id="ARBA00023136"/>
    </source>
</evidence>
<dbReference type="AlphaFoldDB" id="A0A495WAG2"/>
<evidence type="ECO:0000256" key="6">
    <source>
        <dbReference type="ARBA" id="ARBA00022989"/>
    </source>
</evidence>
<gene>
    <name evidence="10" type="ORF">DFR40_2062</name>
</gene>
<dbReference type="CDD" id="cd06261">
    <property type="entry name" value="TM_PBP2"/>
    <property type="match status" value="1"/>
</dbReference>
<evidence type="ECO:0000256" key="8">
    <source>
        <dbReference type="RuleBase" id="RU363032"/>
    </source>
</evidence>
<evidence type="ECO:0000256" key="1">
    <source>
        <dbReference type="ARBA" id="ARBA00004429"/>
    </source>
</evidence>
<dbReference type="Pfam" id="PF00528">
    <property type="entry name" value="BPD_transp_1"/>
    <property type="match status" value="1"/>
</dbReference>
<feature type="transmembrane region" description="Helical" evidence="8">
    <location>
        <begin position="130"/>
        <end position="154"/>
    </location>
</feature>
<evidence type="ECO:0000256" key="3">
    <source>
        <dbReference type="ARBA" id="ARBA00022475"/>
    </source>
</evidence>
<dbReference type="InterPro" id="IPR000515">
    <property type="entry name" value="MetI-like"/>
</dbReference>
<keyword evidence="5 8" id="KW-0812">Transmembrane</keyword>
<evidence type="ECO:0000259" key="9">
    <source>
        <dbReference type="PROSITE" id="PS50928"/>
    </source>
</evidence>
<dbReference type="SUPFAM" id="SSF161098">
    <property type="entry name" value="MetI-like"/>
    <property type="match status" value="1"/>
</dbReference>
<comment type="subcellular location">
    <subcellularLocation>
        <location evidence="1">Cell inner membrane</location>
        <topology evidence="1">Multi-pass membrane protein</topology>
    </subcellularLocation>
    <subcellularLocation>
        <location evidence="8">Cell membrane</location>
        <topology evidence="8">Multi-pass membrane protein</topology>
    </subcellularLocation>
</comment>
<keyword evidence="3" id="KW-1003">Cell membrane</keyword>
<dbReference type="RefSeq" id="WP_121458384.1">
    <property type="nucleotide sequence ID" value="NZ_RBXP01000015.1"/>
</dbReference>
<sequence length="274" mass="29557">MQHGRFLYGLQFAFTIAVCAFLVVPVVMSILAGLTVNYFVGLESGLTLRWVLEVWDGYRDTLFLSLGLALACLVLTLLLGVPLAYLLARSRGRLARAIEELLMLPVAVPGLATALGLIVAYGGLAGFRTSAAFILVGHVLFTLPFMVRSVLAVLSVIDLPTLEEGAASLGAGFAQRFRDIVLPNCRNGILAGALMVVTLSMGEFNMTWLLHTPFTKTLPVGLADAYASLRLEIGSAYTLIFFLLITPLLLALQALARPRRTVFAERDPSAENDS</sequence>
<keyword evidence="2 8" id="KW-0813">Transport</keyword>
<dbReference type="Gene3D" id="1.10.3720.10">
    <property type="entry name" value="MetI-like"/>
    <property type="match status" value="1"/>
</dbReference>
<dbReference type="PANTHER" id="PTHR43357:SF4">
    <property type="entry name" value="INNER MEMBRANE ABC TRANSPORTER PERMEASE PROTEIN YDCV"/>
    <property type="match status" value="1"/>
</dbReference>
<evidence type="ECO:0000256" key="4">
    <source>
        <dbReference type="ARBA" id="ARBA00022519"/>
    </source>
</evidence>
<keyword evidence="4" id="KW-0997">Cell inner membrane</keyword>
<proteinExistence type="inferred from homology"/>
<dbReference type="OrthoDB" id="27542at2"/>
<dbReference type="PANTHER" id="PTHR43357">
    <property type="entry name" value="INNER MEMBRANE ABC TRANSPORTER PERMEASE PROTEIN YDCV"/>
    <property type="match status" value="1"/>
</dbReference>
<dbReference type="GO" id="GO:0005886">
    <property type="term" value="C:plasma membrane"/>
    <property type="evidence" value="ECO:0007669"/>
    <property type="project" value="UniProtKB-SubCell"/>
</dbReference>
<comment type="similarity">
    <text evidence="8">Belongs to the binding-protein-dependent transport system permease family.</text>
</comment>
<name>A0A495WAG2_9RHOO</name>
<keyword evidence="6 8" id="KW-1133">Transmembrane helix</keyword>
<keyword evidence="7 8" id="KW-0472">Membrane</keyword>
<feature type="transmembrane region" description="Helical" evidence="8">
    <location>
        <begin position="12"/>
        <end position="41"/>
    </location>
</feature>
<dbReference type="EMBL" id="RBXP01000015">
    <property type="protein sequence ID" value="RKT58120.1"/>
    <property type="molecule type" value="Genomic_DNA"/>
</dbReference>
<feature type="domain" description="ABC transmembrane type-1" evidence="9">
    <location>
        <begin position="62"/>
        <end position="254"/>
    </location>
</feature>
<evidence type="ECO:0000313" key="11">
    <source>
        <dbReference type="Proteomes" id="UP000270626"/>
    </source>
</evidence>
<protein>
    <submittedName>
        <fullName evidence="10">Putative spermidine/putrescine transport system permease protein</fullName>
    </submittedName>
</protein>
<dbReference type="PROSITE" id="PS50928">
    <property type="entry name" value="ABC_TM1"/>
    <property type="match status" value="1"/>
</dbReference>
<reference evidence="10 11" key="1">
    <citation type="submission" date="2018-10" db="EMBL/GenBank/DDBJ databases">
        <title>Genomic Encyclopedia of Type Strains, Phase IV (KMG-IV): sequencing the most valuable type-strain genomes for metagenomic binning, comparative biology and taxonomic classification.</title>
        <authorList>
            <person name="Goeker M."/>
        </authorList>
    </citation>
    <scope>NUCLEOTIDE SEQUENCE [LARGE SCALE GENOMIC DNA]</scope>
    <source>
        <strain evidence="10 11">DSM 23841</strain>
    </source>
</reference>
<feature type="transmembrane region" description="Helical" evidence="8">
    <location>
        <begin position="188"/>
        <end position="210"/>
    </location>
</feature>
<dbReference type="GO" id="GO:0055085">
    <property type="term" value="P:transmembrane transport"/>
    <property type="evidence" value="ECO:0007669"/>
    <property type="project" value="InterPro"/>
</dbReference>
<keyword evidence="11" id="KW-1185">Reference proteome</keyword>